<dbReference type="EMBL" id="JBBPBN010000035">
    <property type="protein sequence ID" value="KAK9002019.1"/>
    <property type="molecule type" value="Genomic_DNA"/>
</dbReference>
<dbReference type="InterPro" id="IPR026992">
    <property type="entry name" value="DIOX_N"/>
</dbReference>
<gene>
    <name evidence="4" type="ORF">V6N11_024712</name>
</gene>
<organism evidence="4 5">
    <name type="scientific">Hibiscus sabdariffa</name>
    <name type="common">roselle</name>
    <dbReference type="NCBI Taxonomy" id="183260"/>
    <lineage>
        <taxon>Eukaryota</taxon>
        <taxon>Viridiplantae</taxon>
        <taxon>Streptophyta</taxon>
        <taxon>Embryophyta</taxon>
        <taxon>Tracheophyta</taxon>
        <taxon>Spermatophyta</taxon>
        <taxon>Magnoliopsida</taxon>
        <taxon>eudicotyledons</taxon>
        <taxon>Gunneridae</taxon>
        <taxon>Pentapetalae</taxon>
        <taxon>rosids</taxon>
        <taxon>malvids</taxon>
        <taxon>Malvales</taxon>
        <taxon>Malvaceae</taxon>
        <taxon>Malvoideae</taxon>
        <taxon>Hibiscus</taxon>
    </lineage>
</organism>
<protein>
    <recommendedName>
        <fullName evidence="3">Non-haem dioxygenase N-terminal domain-containing protein</fullName>
    </recommendedName>
</protein>
<proteinExistence type="predicted"/>
<evidence type="ECO:0000259" key="3">
    <source>
        <dbReference type="Pfam" id="PF14226"/>
    </source>
</evidence>
<evidence type="ECO:0000256" key="1">
    <source>
        <dbReference type="ARBA" id="ARBA00022723"/>
    </source>
</evidence>
<name>A0ABR2QN86_9ROSI</name>
<dbReference type="Proteomes" id="UP001396334">
    <property type="component" value="Unassembled WGS sequence"/>
</dbReference>
<dbReference type="PANTHER" id="PTHR47991">
    <property type="entry name" value="OXOGLUTARATE/IRON-DEPENDENT DIOXYGENASE"/>
    <property type="match status" value="1"/>
</dbReference>
<reference evidence="4 5" key="1">
    <citation type="journal article" date="2024" name="G3 (Bethesda)">
        <title>Genome assembly of Hibiscus sabdariffa L. provides insights into metabolisms of medicinal natural products.</title>
        <authorList>
            <person name="Kim T."/>
        </authorList>
    </citation>
    <scope>NUCLEOTIDE SEQUENCE [LARGE SCALE GENOMIC DNA]</scope>
    <source>
        <strain evidence="4">TK-2024</strain>
        <tissue evidence="4">Old leaves</tissue>
    </source>
</reference>
<keyword evidence="1" id="KW-0479">Metal-binding</keyword>
<sequence>MERLVSSWCNDGALAQSYICPPETRPGKLTIPSDDNIPVVNHGVSEKLLNDTMKVVAEFFEMPMEDKASLYSEDPNKVCRLYTSKTNYGTGKYHFWRDVLKHPCHQLEACTKLWPQKLSWSGNNRKHKRMEEENKFLIQ</sequence>
<feature type="domain" description="Non-haem dioxygenase N-terminal" evidence="3">
    <location>
        <begin position="39"/>
        <end position="116"/>
    </location>
</feature>
<dbReference type="Gene3D" id="2.60.120.330">
    <property type="entry name" value="B-lactam Antibiotic, Isopenicillin N Synthase, Chain"/>
    <property type="match status" value="1"/>
</dbReference>
<evidence type="ECO:0000256" key="2">
    <source>
        <dbReference type="ARBA" id="ARBA00023004"/>
    </source>
</evidence>
<dbReference type="InterPro" id="IPR050295">
    <property type="entry name" value="Plant_2OG-oxidoreductases"/>
</dbReference>
<keyword evidence="2" id="KW-0408">Iron</keyword>
<dbReference type="InterPro" id="IPR027443">
    <property type="entry name" value="IPNS-like_sf"/>
</dbReference>
<evidence type="ECO:0000313" key="5">
    <source>
        <dbReference type="Proteomes" id="UP001396334"/>
    </source>
</evidence>
<keyword evidence="5" id="KW-1185">Reference proteome</keyword>
<accession>A0ABR2QN86</accession>
<dbReference type="SUPFAM" id="SSF51197">
    <property type="entry name" value="Clavaminate synthase-like"/>
    <property type="match status" value="1"/>
</dbReference>
<evidence type="ECO:0000313" key="4">
    <source>
        <dbReference type="EMBL" id="KAK9002019.1"/>
    </source>
</evidence>
<comment type="caution">
    <text evidence="4">The sequence shown here is derived from an EMBL/GenBank/DDBJ whole genome shotgun (WGS) entry which is preliminary data.</text>
</comment>
<dbReference type="Pfam" id="PF14226">
    <property type="entry name" value="DIOX_N"/>
    <property type="match status" value="1"/>
</dbReference>